<reference evidence="1" key="1">
    <citation type="submission" date="2019-10" db="EMBL/GenBank/DDBJ databases">
        <title>Lactobacillus agilis SY111 Whole Genome Sequencing Project.</title>
        <authorList>
            <person name="Suzuki S."/>
            <person name="Endo A."/>
            <person name="Maeno S."/>
            <person name="Shiwa Y."/>
            <person name="Matsutani M."/>
            <person name="Kajikawa A."/>
        </authorList>
    </citation>
    <scope>NUCLEOTIDE SEQUENCE</scope>
    <source>
        <strain evidence="1">SY111</strain>
    </source>
</reference>
<dbReference type="Proteomes" id="UP000494178">
    <property type="component" value="Unassembled WGS sequence"/>
</dbReference>
<gene>
    <name evidence="1" type="ORF">SY111_21040</name>
</gene>
<dbReference type="EMBL" id="BLAN01000138">
    <property type="protein sequence ID" value="GET09480.1"/>
    <property type="molecule type" value="Genomic_DNA"/>
</dbReference>
<protein>
    <submittedName>
        <fullName evidence="1">Uncharacterized protein</fullName>
    </submittedName>
</protein>
<dbReference type="RefSeq" id="WP_225439796.1">
    <property type="nucleotide sequence ID" value="NZ_BLAN01000138.1"/>
</dbReference>
<name>A0A6F9XWH4_9LACO</name>
<dbReference type="AlphaFoldDB" id="A0A6F9XWH4"/>
<comment type="caution">
    <text evidence="1">The sequence shown here is derived from an EMBL/GenBank/DDBJ whole genome shotgun (WGS) entry which is preliminary data.</text>
</comment>
<sequence length="47" mass="5252">MLKYQKVANDLAQKIEAKVYPERLPKEEELIAATGLVVIPLGLPLTF</sequence>
<accession>A0A6F9XWH4</accession>
<evidence type="ECO:0000313" key="1">
    <source>
        <dbReference type="EMBL" id="GET09480.1"/>
    </source>
</evidence>
<proteinExistence type="predicted"/>
<organism evidence="1">
    <name type="scientific">Ligilactobacillus agilis</name>
    <dbReference type="NCBI Taxonomy" id="1601"/>
    <lineage>
        <taxon>Bacteria</taxon>
        <taxon>Bacillati</taxon>
        <taxon>Bacillota</taxon>
        <taxon>Bacilli</taxon>
        <taxon>Lactobacillales</taxon>
        <taxon>Lactobacillaceae</taxon>
        <taxon>Ligilactobacillus</taxon>
    </lineage>
</organism>